<dbReference type="EMBL" id="DF848928">
    <property type="protein sequence ID" value="GAT55186.1"/>
    <property type="molecule type" value="Genomic_DNA"/>
</dbReference>
<feature type="compositionally biased region" description="Pro residues" evidence="4">
    <location>
        <begin position="146"/>
        <end position="160"/>
    </location>
</feature>
<keyword evidence="1 3" id="KW-0238">DNA-binding</keyword>
<reference evidence="6" key="1">
    <citation type="submission" date="2014-09" db="EMBL/GenBank/DDBJ databases">
        <title>Genome sequence of the luminous mushroom Mycena chlorophos for searching fungal bioluminescence genes.</title>
        <authorList>
            <person name="Tanaka Y."/>
            <person name="Kasuga D."/>
            <person name="Oba Y."/>
            <person name="Hase S."/>
            <person name="Sato K."/>
            <person name="Oba Y."/>
            <person name="Sakakibara Y."/>
        </authorList>
    </citation>
    <scope>NUCLEOTIDE SEQUENCE</scope>
</reference>
<dbReference type="InterPro" id="IPR050140">
    <property type="entry name" value="SRY-related_HMG-box_TF-like"/>
</dbReference>
<evidence type="ECO:0000256" key="4">
    <source>
        <dbReference type="SAM" id="MobiDB-lite"/>
    </source>
</evidence>
<keyword evidence="2" id="KW-0804">Transcription</keyword>
<gene>
    <name evidence="6" type="ORF">MCHLO_11980</name>
</gene>
<dbReference type="SUPFAM" id="SSF47095">
    <property type="entry name" value="HMG-box"/>
    <property type="match status" value="1"/>
</dbReference>
<name>A0ABQ0LVU0_MYCCL</name>
<feature type="compositionally biased region" description="Low complexity" evidence="4">
    <location>
        <begin position="121"/>
        <end position="145"/>
    </location>
</feature>
<sequence length="337" mass="36669">MANRPSTSSRRRAARGSSSHAAEARKPKQKKEHGYIPRPRNAFIIFRSDFVKAAREAAKADPKLDQTLLSQDAGVAWNRLSMAAKAPFLRRAKEEKAEHAALYPNYRYSPGTLTTPRKARTTSSTRSSASYSPPPSSARTSASSQSPPPPVLRPPTPVSEPKPKNDLQRFDDSSMYDEPSPFGGVASPTIIDTLGFTHNAASEEVPFIPNPNPHVYDSSYAHPRPDTYAFGRPPSPSPPLSLALAQIDYEPWVQDFSPIAVEPLDMEWAFATEADAPPSWAFEDPAFVGQMHMNTTSAAAAGPGGGFGYELAMECAMPRQIPSAADIDRHLARLLAQ</sequence>
<feature type="domain" description="HMG box" evidence="5">
    <location>
        <begin position="36"/>
        <end position="107"/>
    </location>
</feature>
<dbReference type="Proteomes" id="UP000815677">
    <property type="component" value="Unassembled WGS sequence"/>
</dbReference>
<dbReference type="SMART" id="SM00398">
    <property type="entry name" value="HMG"/>
    <property type="match status" value="1"/>
</dbReference>
<feature type="region of interest" description="Disordered" evidence="4">
    <location>
        <begin position="1"/>
        <end position="38"/>
    </location>
</feature>
<evidence type="ECO:0000313" key="6">
    <source>
        <dbReference type="EMBL" id="GAT55186.1"/>
    </source>
</evidence>
<organism evidence="6 7">
    <name type="scientific">Mycena chlorophos</name>
    <name type="common">Agaric fungus</name>
    <name type="synonym">Agaricus chlorophos</name>
    <dbReference type="NCBI Taxonomy" id="658473"/>
    <lineage>
        <taxon>Eukaryota</taxon>
        <taxon>Fungi</taxon>
        <taxon>Dikarya</taxon>
        <taxon>Basidiomycota</taxon>
        <taxon>Agaricomycotina</taxon>
        <taxon>Agaricomycetes</taxon>
        <taxon>Agaricomycetidae</taxon>
        <taxon>Agaricales</taxon>
        <taxon>Marasmiineae</taxon>
        <taxon>Mycenaceae</taxon>
        <taxon>Mycena</taxon>
    </lineage>
</organism>
<proteinExistence type="predicted"/>
<accession>A0ABQ0LVU0</accession>
<feature type="DNA-binding region" description="HMG box" evidence="3">
    <location>
        <begin position="36"/>
        <end position="107"/>
    </location>
</feature>
<protein>
    <recommendedName>
        <fullName evidence="5">HMG box domain-containing protein</fullName>
    </recommendedName>
</protein>
<evidence type="ECO:0000259" key="5">
    <source>
        <dbReference type="PROSITE" id="PS50118"/>
    </source>
</evidence>
<feature type="compositionally biased region" description="Basic and acidic residues" evidence="4">
    <location>
        <begin position="161"/>
        <end position="172"/>
    </location>
</feature>
<dbReference type="InterPro" id="IPR009071">
    <property type="entry name" value="HMG_box_dom"/>
</dbReference>
<dbReference type="PANTHER" id="PTHR10270">
    <property type="entry name" value="SOX TRANSCRIPTION FACTOR"/>
    <property type="match status" value="1"/>
</dbReference>
<evidence type="ECO:0000256" key="2">
    <source>
        <dbReference type="ARBA" id="ARBA00023163"/>
    </source>
</evidence>
<dbReference type="PROSITE" id="PS50118">
    <property type="entry name" value="HMG_BOX_2"/>
    <property type="match status" value="1"/>
</dbReference>
<keyword evidence="3" id="KW-0539">Nucleus</keyword>
<evidence type="ECO:0000256" key="1">
    <source>
        <dbReference type="ARBA" id="ARBA00023125"/>
    </source>
</evidence>
<evidence type="ECO:0000313" key="7">
    <source>
        <dbReference type="Proteomes" id="UP000815677"/>
    </source>
</evidence>
<dbReference type="PANTHER" id="PTHR10270:SF161">
    <property type="entry name" value="SEX-DETERMINING REGION Y PROTEIN"/>
    <property type="match status" value="1"/>
</dbReference>
<dbReference type="CDD" id="cd01389">
    <property type="entry name" value="HMG-box_ROX1-like"/>
    <property type="match status" value="1"/>
</dbReference>
<dbReference type="Pfam" id="PF00505">
    <property type="entry name" value="HMG_box"/>
    <property type="match status" value="1"/>
</dbReference>
<feature type="region of interest" description="Disordered" evidence="4">
    <location>
        <begin position="106"/>
        <end position="184"/>
    </location>
</feature>
<keyword evidence="7" id="KW-1185">Reference proteome</keyword>
<dbReference type="InterPro" id="IPR036910">
    <property type="entry name" value="HMG_box_dom_sf"/>
</dbReference>
<evidence type="ECO:0000256" key="3">
    <source>
        <dbReference type="PROSITE-ProRule" id="PRU00267"/>
    </source>
</evidence>
<dbReference type="Gene3D" id="1.10.30.10">
    <property type="entry name" value="High mobility group box domain"/>
    <property type="match status" value="1"/>
</dbReference>